<dbReference type="SUPFAM" id="SSF47413">
    <property type="entry name" value="lambda repressor-like DNA-binding domains"/>
    <property type="match status" value="1"/>
</dbReference>
<reference evidence="5" key="1">
    <citation type="submission" date="2017-05" db="EMBL/GenBank/DDBJ databases">
        <title>The Genome Sequence of EEnterococcus faecalis 9F2_4866.</title>
        <authorList>
            <consortium name="The Broad Institute Genomics Platform"/>
            <consortium name="The Broad Institute Genomic Center for Infectious Diseases"/>
            <person name="Earl A."/>
            <person name="Manson A."/>
            <person name="Schwartman J."/>
            <person name="Gilmore M."/>
            <person name="Abouelleil A."/>
            <person name="Cao P."/>
            <person name="Chapman S."/>
            <person name="Cusick C."/>
            <person name="Shea T."/>
            <person name="Young S."/>
            <person name="Neafsey D."/>
            <person name="Nusbaum C."/>
            <person name="Birren B."/>
        </authorList>
    </citation>
    <scope>NUCLEOTIDE SEQUENCE [LARGE SCALE GENOMIC DNA]</scope>
    <source>
        <strain evidence="5">12C11_DIV0727</strain>
    </source>
</reference>
<dbReference type="Proteomes" id="UP000195080">
    <property type="component" value="Chromosome"/>
</dbReference>
<evidence type="ECO:0000256" key="2">
    <source>
        <dbReference type="SAM" id="Phobius"/>
    </source>
</evidence>
<dbReference type="SMART" id="SM00530">
    <property type="entry name" value="HTH_XRE"/>
    <property type="match status" value="1"/>
</dbReference>
<dbReference type="PANTHER" id="PTHR46558">
    <property type="entry name" value="TRACRIPTIONAL REGULATORY PROTEIN-RELATED-RELATED"/>
    <property type="match status" value="1"/>
</dbReference>
<proteinExistence type="predicted"/>
<accession>A0ABZ2T849</accession>
<evidence type="ECO:0000256" key="1">
    <source>
        <dbReference type="ARBA" id="ARBA00023125"/>
    </source>
</evidence>
<keyword evidence="2" id="KW-0472">Membrane</keyword>
<evidence type="ECO:0000313" key="5">
    <source>
        <dbReference type="Proteomes" id="UP000195080"/>
    </source>
</evidence>
<dbReference type="Gene3D" id="1.10.260.40">
    <property type="entry name" value="lambda repressor-like DNA-binding domains"/>
    <property type="match status" value="1"/>
</dbReference>
<feature type="domain" description="HTH cro/C1-type" evidence="3">
    <location>
        <begin position="7"/>
        <end position="61"/>
    </location>
</feature>
<evidence type="ECO:0000259" key="3">
    <source>
        <dbReference type="PROSITE" id="PS50943"/>
    </source>
</evidence>
<feature type="transmembrane region" description="Helical" evidence="2">
    <location>
        <begin position="134"/>
        <end position="153"/>
    </location>
</feature>
<dbReference type="PROSITE" id="PS50943">
    <property type="entry name" value="HTH_CROC1"/>
    <property type="match status" value="1"/>
</dbReference>
<name>A0ABZ2T849_9ENTE</name>
<evidence type="ECO:0000313" key="4">
    <source>
        <dbReference type="EMBL" id="WYJ87560.1"/>
    </source>
</evidence>
<protein>
    <recommendedName>
        <fullName evidence="3">HTH cro/C1-type domain-containing protein</fullName>
    </recommendedName>
</protein>
<organism evidence="4 5">
    <name type="scientific">Candidatus Enterococcus lemimoniae</name>
    <dbReference type="NCBI Taxonomy" id="1834167"/>
    <lineage>
        <taxon>Bacteria</taxon>
        <taxon>Bacillati</taxon>
        <taxon>Bacillota</taxon>
        <taxon>Bacilli</taxon>
        <taxon>Lactobacillales</taxon>
        <taxon>Enterococcaceae</taxon>
        <taxon>Enterococcus</taxon>
    </lineage>
</organism>
<gene>
    <name evidence="4" type="ORF">A5866_002656</name>
</gene>
<dbReference type="CDD" id="cd00093">
    <property type="entry name" value="HTH_XRE"/>
    <property type="match status" value="1"/>
</dbReference>
<dbReference type="InterPro" id="IPR010982">
    <property type="entry name" value="Lambda_DNA-bd_dom_sf"/>
</dbReference>
<keyword evidence="5" id="KW-1185">Reference proteome</keyword>
<sequence length="163" mass="19555">MTLGELIREKRIESGITQQQLADKIYVTRQTISKWELGKSLPDQVSLHLLETILQFKWHYKTEEEKRRKQMMFRIKSVLTQFVGLVFFCILFLPLRMMWIMGKRKWQNPFVQYVGIPLVIAGYSIYMYSLNTKAFYIVLVCTILMYIMLRSYFPLNRSKDYSN</sequence>
<dbReference type="EMBL" id="CP147248">
    <property type="protein sequence ID" value="WYJ87560.1"/>
    <property type="molecule type" value="Genomic_DNA"/>
</dbReference>
<dbReference type="InterPro" id="IPR001387">
    <property type="entry name" value="Cro/C1-type_HTH"/>
</dbReference>
<keyword evidence="2" id="KW-0812">Transmembrane</keyword>
<keyword evidence="2" id="KW-1133">Transmembrane helix</keyword>
<dbReference type="RefSeq" id="WP_254907606.1">
    <property type="nucleotide sequence ID" value="NZ_CP147248.1"/>
</dbReference>
<keyword evidence="1" id="KW-0238">DNA-binding</keyword>
<dbReference type="Pfam" id="PF01381">
    <property type="entry name" value="HTH_3"/>
    <property type="match status" value="1"/>
</dbReference>
<feature type="transmembrane region" description="Helical" evidence="2">
    <location>
        <begin position="78"/>
        <end position="98"/>
    </location>
</feature>
<feature type="transmembrane region" description="Helical" evidence="2">
    <location>
        <begin position="110"/>
        <end position="128"/>
    </location>
</feature>
<dbReference type="PANTHER" id="PTHR46558:SF4">
    <property type="entry name" value="DNA-BIDING PHAGE PROTEIN"/>
    <property type="match status" value="1"/>
</dbReference>